<dbReference type="Proteomes" id="UP000219338">
    <property type="component" value="Unassembled WGS sequence"/>
</dbReference>
<evidence type="ECO:0000256" key="1">
    <source>
        <dbReference type="SAM" id="MobiDB-lite"/>
    </source>
</evidence>
<evidence type="ECO:0000313" key="3">
    <source>
        <dbReference type="Proteomes" id="UP000219338"/>
    </source>
</evidence>
<dbReference type="AlphaFoldDB" id="A0A284R5W6"/>
<protein>
    <submittedName>
        <fullName evidence="2">Uncharacterized protein</fullName>
    </submittedName>
</protein>
<reference evidence="3" key="1">
    <citation type="journal article" date="2017" name="Nat. Ecol. Evol.">
        <title>Genome expansion and lineage-specific genetic innovations in the forest pathogenic fungi Armillaria.</title>
        <authorList>
            <person name="Sipos G."/>
            <person name="Prasanna A.N."/>
            <person name="Walter M.C."/>
            <person name="O'Connor E."/>
            <person name="Balint B."/>
            <person name="Krizsan K."/>
            <person name="Kiss B."/>
            <person name="Hess J."/>
            <person name="Varga T."/>
            <person name="Slot J."/>
            <person name="Riley R."/>
            <person name="Boka B."/>
            <person name="Rigling D."/>
            <person name="Barry K."/>
            <person name="Lee J."/>
            <person name="Mihaltcheva S."/>
            <person name="LaButti K."/>
            <person name="Lipzen A."/>
            <person name="Waldron R."/>
            <person name="Moloney N.M."/>
            <person name="Sperisen C."/>
            <person name="Kredics L."/>
            <person name="Vagvoelgyi C."/>
            <person name="Patrignani A."/>
            <person name="Fitzpatrick D."/>
            <person name="Nagy I."/>
            <person name="Doyle S."/>
            <person name="Anderson J.B."/>
            <person name="Grigoriev I.V."/>
            <person name="Gueldener U."/>
            <person name="Muensterkoetter M."/>
            <person name="Nagy L.G."/>
        </authorList>
    </citation>
    <scope>NUCLEOTIDE SEQUENCE [LARGE SCALE GENOMIC DNA]</scope>
    <source>
        <strain evidence="3">C18/9</strain>
    </source>
</reference>
<gene>
    <name evidence="2" type="ORF">ARMOST_07469</name>
</gene>
<name>A0A284R5W6_ARMOS</name>
<evidence type="ECO:0000313" key="2">
    <source>
        <dbReference type="EMBL" id="SJL04109.1"/>
    </source>
</evidence>
<sequence>MSRKRRRGTKDLATSGSGPEAERCFTNTNTTTTMSLRLRLALNLLLFWNNSVYCPRQCRAVIHRLDVCHQSRLLTRAPGNIIIFYASTSPFAFLAEPSNLPR</sequence>
<feature type="region of interest" description="Disordered" evidence="1">
    <location>
        <begin position="1"/>
        <end position="26"/>
    </location>
</feature>
<proteinExistence type="predicted"/>
<dbReference type="EMBL" id="FUEG01000004">
    <property type="protein sequence ID" value="SJL04109.1"/>
    <property type="molecule type" value="Genomic_DNA"/>
</dbReference>
<organism evidence="2 3">
    <name type="scientific">Armillaria ostoyae</name>
    <name type="common">Armillaria root rot fungus</name>
    <dbReference type="NCBI Taxonomy" id="47428"/>
    <lineage>
        <taxon>Eukaryota</taxon>
        <taxon>Fungi</taxon>
        <taxon>Dikarya</taxon>
        <taxon>Basidiomycota</taxon>
        <taxon>Agaricomycotina</taxon>
        <taxon>Agaricomycetes</taxon>
        <taxon>Agaricomycetidae</taxon>
        <taxon>Agaricales</taxon>
        <taxon>Marasmiineae</taxon>
        <taxon>Physalacriaceae</taxon>
        <taxon>Armillaria</taxon>
    </lineage>
</organism>
<keyword evidence="3" id="KW-1185">Reference proteome</keyword>
<accession>A0A284R5W6</accession>